<proteinExistence type="predicted"/>
<reference evidence="1 2" key="1">
    <citation type="submission" date="2019-06" db="EMBL/GenBank/DDBJ databases">
        <title>Sequencing the genomes of 1000 actinobacteria strains.</title>
        <authorList>
            <person name="Klenk H.-P."/>
        </authorList>
    </citation>
    <scope>NUCLEOTIDE SEQUENCE [LARGE SCALE GENOMIC DNA]</scope>
    <source>
        <strain evidence="1 2">DSM 18082</strain>
    </source>
</reference>
<evidence type="ECO:0000313" key="2">
    <source>
        <dbReference type="Proteomes" id="UP000319514"/>
    </source>
</evidence>
<evidence type="ECO:0000313" key="1">
    <source>
        <dbReference type="EMBL" id="TQL61666.1"/>
    </source>
</evidence>
<organism evidence="1 2">
    <name type="scientific">Oryzihumus leptocrescens</name>
    <dbReference type="NCBI Taxonomy" id="297536"/>
    <lineage>
        <taxon>Bacteria</taxon>
        <taxon>Bacillati</taxon>
        <taxon>Actinomycetota</taxon>
        <taxon>Actinomycetes</taxon>
        <taxon>Micrococcales</taxon>
        <taxon>Intrasporangiaceae</taxon>
        <taxon>Oryzihumus</taxon>
    </lineage>
</organism>
<dbReference type="AlphaFoldDB" id="A0A542ZMZ4"/>
<keyword evidence="2" id="KW-1185">Reference proteome</keyword>
<dbReference type="Proteomes" id="UP000319514">
    <property type="component" value="Unassembled WGS sequence"/>
</dbReference>
<dbReference type="EMBL" id="VFOQ01000001">
    <property type="protein sequence ID" value="TQL61666.1"/>
    <property type="molecule type" value="Genomic_DNA"/>
</dbReference>
<comment type="caution">
    <text evidence="1">The sequence shown here is derived from an EMBL/GenBank/DDBJ whole genome shotgun (WGS) entry which is preliminary data.</text>
</comment>
<sequence>MAFPATGRTKPKVGIRCLAHLPRVAQFAARGTAFQLALLAGGEVDGHFRARQTP</sequence>
<name>A0A542ZMZ4_9MICO</name>
<gene>
    <name evidence="1" type="ORF">FB474_3081</name>
</gene>
<accession>A0A542ZMZ4</accession>
<protein>
    <submittedName>
        <fullName evidence="1">Uncharacterized protein</fullName>
    </submittedName>
</protein>